<dbReference type="GO" id="GO:0004803">
    <property type="term" value="F:transposase activity"/>
    <property type="evidence" value="ECO:0007669"/>
    <property type="project" value="InterPro"/>
</dbReference>
<evidence type="ECO:0000256" key="3">
    <source>
        <dbReference type="ARBA" id="ARBA00022578"/>
    </source>
</evidence>
<sequence>MPKRARRIGNIDEMILSLYSRGMTTRDIEAHLREVYGVNASYNS</sequence>
<evidence type="ECO:0000313" key="7">
    <source>
        <dbReference type="Proteomes" id="UP001165136"/>
    </source>
</evidence>
<dbReference type="InterPro" id="IPR001207">
    <property type="entry name" value="Transposase_mutator"/>
</dbReference>
<keyword evidence="4" id="KW-0238">DNA-binding</keyword>
<evidence type="ECO:0000313" key="6">
    <source>
        <dbReference type="EMBL" id="GLY71733.1"/>
    </source>
</evidence>
<evidence type="ECO:0008006" key="8">
    <source>
        <dbReference type="Google" id="ProtNLM"/>
    </source>
</evidence>
<comment type="function">
    <text evidence="1">Required for the transposition of the insertion element.</text>
</comment>
<dbReference type="GO" id="GO:0003677">
    <property type="term" value="F:DNA binding"/>
    <property type="evidence" value="ECO:0007669"/>
    <property type="project" value="UniProtKB-KW"/>
</dbReference>
<dbReference type="Proteomes" id="UP001165136">
    <property type="component" value="Unassembled WGS sequence"/>
</dbReference>
<organism evidence="6 7">
    <name type="scientific">Amycolatopsis taiwanensis</name>
    <dbReference type="NCBI Taxonomy" id="342230"/>
    <lineage>
        <taxon>Bacteria</taxon>
        <taxon>Bacillati</taxon>
        <taxon>Actinomycetota</taxon>
        <taxon>Actinomycetes</taxon>
        <taxon>Pseudonocardiales</taxon>
        <taxon>Pseudonocardiaceae</taxon>
        <taxon>Amycolatopsis</taxon>
    </lineage>
</organism>
<protein>
    <recommendedName>
        <fullName evidence="8">Mutator family transposase</fullName>
    </recommendedName>
</protein>
<evidence type="ECO:0000256" key="2">
    <source>
        <dbReference type="ARBA" id="ARBA00010961"/>
    </source>
</evidence>
<dbReference type="AlphaFoldDB" id="A0A9W6R9I2"/>
<name>A0A9W6R9I2_9PSEU</name>
<reference evidence="6" key="1">
    <citation type="submission" date="2023-03" db="EMBL/GenBank/DDBJ databases">
        <title>Amycolatopsis taiwanensis NBRC 103393.</title>
        <authorList>
            <person name="Ichikawa N."/>
            <person name="Sato H."/>
            <person name="Tonouchi N."/>
        </authorList>
    </citation>
    <scope>NUCLEOTIDE SEQUENCE</scope>
    <source>
        <strain evidence="6">NBRC 103393</strain>
    </source>
</reference>
<evidence type="ECO:0000256" key="4">
    <source>
        <dbReference type="ARBA" id="ARBA00023125"/>
    </source>
</evidence>
<comment type="similarity">
    <text evidence="2">Belongs to the transposase mutator family.</text>
</comment>
<evidence type="ECO:0000256" key="5">
    <source>
        <dbReference type="ARBA" id="ARBA00023172"/>
    </source>
</evidence>
<comment type="caution">
    <text evidence="6">The sequence shown here is derived from an EMBL/GenBank/DDBJ whole genome shotgun (WGS) entry which is preliminary data.</text>
</comment>
<proteinExistence type="inferred from homology"/>
<keyword evidence="3" id="KW-0815">Transposition</keyword>
<keyword evidence="7" id="KW-1185">Reference proteome</keyword>
<keyword evidence="5" id="KW-0233">DNA recombination</keyword>
<dbReference type="EMBL" id="BSTI01000094">
    <property type="protein sequence ID" value="GLY71733.1"/>
    <property type="molecule type" value="Genomic_DNA"/>
</dbReference>
<evidence type="ECO:0000256" key="1">
    <source>
        <dbReference type="ARBA" id="ARBA00002190"/>
    </source>
</evidence>
<dbReference type="GO" id="GO:0006313">
    <property type="term" value="P:DNA transposition"/>
    <property type="evidence" value="ECO:0007669"/>
    <property type="project" value="InterPro"/>
</dbReference>
<accession>A0A9W6R9I2</accession>
<gene>
    <name evidence="6" type="ORF">Atai01_83520</name>
</gene>
<dbReference type="Pfam" id="PF00872">
    <property type="entry name" value="Transposase_mut"/>
    <property type="match status" value="1"/>
</dbReference>